<dbReference type="GO" id="GO:0003729">
    <property type="term" value="F:mRNA binding"/>
    <property type="evidence" value="ECO:0007669"/>
    <property type="project" value="InterPro"/>
</dbReference>
<proteinExistence type="predicted"/>
<comment type="caution">
    <text evidence="3">The sequence shown here is derived from an EMBL/GenBank/DDBJ whole genome shotgun (WGS) entry which is preliminary data.</text>
</comment>
<feature type="region of interest" description="Disordered" evidence="1">
    <location>
        <begin position="1"/>
        <end position="38"/>
    </location>
</feature>
<evidence type="ECO:0000256" key="1">
    <source>
        <dbReference type="SAM" id="MobiDB-lite"/>
    </source>
</evidence>
<dbReference type="GO" id="GO:0005737">
    <property type="term" value="C:cytoplasm"/>
    <property type="evidence" value="ECO:0007669"/>
    <property type="project" value="TreeGrafter"/>
</dbReference>
<organism evidence="3 4">
    <name type="scientific">Arachis hypogaea</name>
    <name type="common">Peanut</name>
    <dbReference type="NCBI Taxonomy" id="3818"/>
    <lineage>
        <taxon>Eukaryota</taxon>
        <taxon>Viridiplantae</taxon>
        <taxon>Streptophyta</taxon>
        <taxon>Embryophyta</taxon>
        <taxon>Tracheophyta</taxon>
        <taxon>Spermatophyta</taxon>
        <taxon>Magnoliopsida</taxon>
        <taxon>eudicotyledons</taxon>
        <taxon>Gunneridae</taxon>
        <taxon>Pentapetalae</taxon>
        <taxon>rosids</taxon>
        <taxon>fabids</taxon>
        <taxon>Fabales</taxon>
        <taxon>Fabaceae</taxon>
        <taxon>Papilionoideae</taxon>
        <taxon>50 kb inversion clade</taxon>
        <taxon>dalbergioids sensu lato</taxon>
        <taxon>Dalbergieae</taxon>
        <taxon>Pterocarpus clade</taxon>
        <taxon>Arachis</taxon>
    </lineage>
</organism>
<dbReference type="InterPro" id="IPR045154">
    <property type="entry name" value="PCF11-like"/>
</dbReference>
<dbReference type="PANTHER" id="PTHR15921:SF12">
    <property type="entry name" value="POLYADENYLATION AND CLEAVAGE FACTOR HOMOLOG 4"/>
    <property type="match status" value="1"/>
</dbReference>
<accession>A0A445AU29</accession>
<dbReference type="Pfam" id="PF23228">
    <property type="entry name" value="zf_PCFS4"/>
    <property type="match status" value="1"/>
</dbReference>
<reference evidence="3 4" key="1">
    <citation type="submission" date="2019-01" db="EMBL/GenBank/DDBJ databases">
        <title>Sequencing of cultivated peanut Arachis hypogaea provides insights into genome evolution and oil improvement.</title>
        <authorList>
            <person name="Chen X."/>
        </authorList>
    </citation>
    <scope>NUCLEOTIDE SEQUENCE [LARGE SCALE GENOMIC DNA]</scope>
    <source>
        <strain evidence="4">cv. Fuhuasheng</strain>
        <tissue evidence="3">Leaves</tissue>
    </source>
</reference>
<evidence type="ECO:0000259" key="2">
    <source>
        <dbReference type="Pfam" id="PF23228"/>
    </source>
</evidence>
<dbReference type="GO" id="GO:0006369">
    <property type="term" value="P:termination of RNA polymerase II transcription"/>
    <property type="evidence" value="ECO:0007669"/>
    <property type="project" value="InterPro"/>
</dbReference>
<dbReference type="GO" id="GO:0000993">
    <property type="term" value="F:RNA polymerase II complex binding"/>
    <property type="evidence" value="ECO:0007669"/>
    <property type="project" value="InterPro"/>
</dbReference>
<dbReference type="AlphaFoldDB" id="A0A445AU29"/>
<dbReference type="Proteomes" id="UP000289738">
    <property type="component" value="Chromosome B01"/>
</dbReference>
<dbReference type="PANTHER" id="PTHR15921">
    <property type="entry name" value="PRE-MRNA CLEAVAGE COMPLEX II"/>
    <property type="match status" value="1"/>
</dbReference>
<evidence type="ECO:0000313" key="4">
    <source>
        <dbReference type="Proteomes" id="UP000289738"/>
    </source>
</evidence>
<feature type="compositionally biased region" description="Basic and acidic residues" evidence="1">
    <location>
        <begin position="25"/>
        <end position="38"/>
    </location>
</feature>
<dbReference type="GO" id="GO:0031124">
    <property type="term" value="P:mRNA 3'-end processing"/>
    <property type="evidence" value="ECO:0007669"/>
    <property type="project" value="InterPro"/>
</dbReference>
<dbReference type="GO" id="GO:0005849">
    <property type="term" value="C:mRNA cleavage factor complex"/>
    <property type="evidence" value="ECO:0007669"/>
    <property type="project" value="TreeGrafter"/>
</dbReference>
<feature type="domain" description="PCFS4-like zinc finger" evidence="2">
    <location>
        <begin position="29"/>
        <end position="70"/>
    </location>
</feature>
<keyword evidence="4" id="KW-1185">Reference proteome</keyword>
<dbReference type="EMBL" id="SDMP01000011">
    <property type="protein sequence ID" value="RYR29929.1"/>
    <property type="molecule type" value="Genomic_DNA"/>
</dbReference>
<dbReference type="STRING" id="3818.A0A445AU29"/>
<dbReference type="InterPro" id="IPR057242">
    <property type="entry name" value="PCFS4-like"/>
</dbReference>
<evidence type="ECO:0000313" key="3">
    <source>
        <dbReference type="EMBL" id="RYR29929.1"/>
    </source>
</evidence>
<protein>
    <recommendedName>
        <fullName evidence="2">PCFS4-like zinc finger domain-containing protein</fullName>
    </recommendedName>
</protein>
<name>A0A445AU29_ARAHY</name>
<sequence length="84" mass="9539">MWLSGAESSGKESIPGSLAPEETEEMKNEEELGVLAKEDQSRCALRGEGFDEFYRHEMNEWMYRGATLRELSDLELLGLNDLVI</sequence>
<gene>
    <name evidence="3" type="ORF">Ahy_B01g054599</name>
</gene>